<dbReference type="SUPFAM" id="SSF52540">
    <property type="entry name" value="P-loop containing nucleoside triphosphate hydrolases"/>
    <property type="match status" value="1"/>
</dbReference>
<name>A0AB35HBX3_9FIRM</name>
<reference evidence="3" key="1">
    <citation type="submission" date="2021-10" db="EMBL/GenBank/DDBJ databases">
        <title>Collection of gut derived symbiotic bacterial strains cultured from healthy donors.</title>
        <authorList>
            <person name="Lin H."/>
            <person name="Littmann E."/>
            <person name="Kohout C."/>
            <person name="Pamer E.G."/>
        </authorList>
    </citation>
    <scope>NUCLEOTIDE SEQUENCE</scope>
    <source>
        <strain evidence="3">DFI.4.35</strain>
    </source>
</reference>
<dbReference type="GO" id="GO:0000731">
    <property type="term" value="P:DNA synthesis involved in DNA repair"/>
    <property type="evidence" value="ECO:0007669"/>
    <property type="project" value="TreeGrafter"/>
</dbReference>
<evidence type="ECO:0000313" key="4">
    <source>
        <dbReference type="Proteomes" id="UP001198010"/>
    </source>
</evidence>
<comment type="caution">
    <text evidence="3">The sequence shown here is derived from an EMBL/GenBank/DDBJ whole genome shotgun (WGS) entry which is preliminary data.</text>
</comment>
<dbReference type="AlphaFoldDB" id="A0AB35HBX3"/>
<feature type="domain" description="Polymerase/histidinol phosphatase N-terminal" evidence="2">
    <location>
        <begin position="9"/>
        <end position="82"/>
    </location>
</feature>
<dbReference type="CDD" id="cd07432">
    <property type="entry name" value="PHP_HisPPase"/>
    <property type="match status" value="1"/>
</dbReference>
<dbReference type="SMART" id="SM00481">
    <property type="entry name" value="POLIIIAc"/>
    <property type="match status" value="1"/>
</dbReference>
<evidence type="ECO:0000313" key="3">
    <source>
        <dbReference type="EMBL" id="MCB8605594.1"/>
    </source>
</evidence>
<dbReference type="PANTHER" id="PTHR32182">
    <property type="entry name" value="DNA REPLICATION AND REPAIR PROTEIN RECF"/>
    <property type="match status" value="1"/>
</dbReference>
<evidence type="ECO:0000256" key="1">
    <source>
        <dbReference type="SAM" id="Coils"/>
    </source>
</evidence>
<feature type="coiled-coil region" evidence="1">
    <location>
        <begin position="417"/>
        <end position="444"/>
    </location>
</feature>
<dbReference type="GO" id="GO:0003824">
    <property type="term" value="F:catalytic activity"/>
    <property type="evidence" value="ECO:0007669"/>
    <property type="project" value="InterPro"/>
</dbReference>
<dbReference type="NCBIfam" id="NF045780">
    <property type="entry name" value="TrlF_fam_ATP"/>
    <property type="match status" value="1"/>
</dbReference>
<dbReference type="PANTHER" id="PTHR32182:SF22">
    <property type="entry name" value="ATP-DEPENDENT ENDONUCLEASE, OLD FAMILY-RELATED"/>
    <property type="match status" value="1"/>
</dbReference>
<dbReference type="Gene3D" id="3.40.50.300">
    <property type="entry name" value="P-loop containing nucleotide triphosphate hydrolases"/>
    <property type="match status" value="2"/>
</dbReference>
<sequence length="888" mass="100855">MALAKWYKIDFHTHTPESNCFLDKSITPEVWLESAKESGLNAVVISDHNSVGFIEKIESIKANYEKMNEFKVFYGIEVCVSAALTHILIIFNDSMGVRAIEDAVIGCLGLTRDKWGNTEVYVTEDDLKKLCNEYGNNIFVIPAHFASNKGLGKSKIHAIKKYQEFIKFSAIEVRNNEDVKEYENKLQLGAINQAPLITGSDNPSLQDPTKHSVEGFGESFTWVKVSNLSFEGLRQVFIDPDYRVINGVDLQHLGESYNPNDITFNYIAGMEFNGISHMTDLSMRFSPHLNCIVGGRGSGKSTIVDALNYGVGNEIDLAKCTLLDKTLEKNGSITTYFNFGNLKPYQINLSRSGKHTSLTVEDDTGEVKECPDFKIDFYGQKEIFRLIDDDSDVERQDRSPLIKMIDDKVSAELFLYNSDIEDALSELNSLANEYINNQKKLKELPEIKAQIEKFESIFNRFKASGVDEARYEFEKINALIHSNAEKLNSEKQMLGSFINDIKNLNQYFEQDDANLLEMFDGSGVEYSLTSQLNDLNLKIIEFLDTKLKIVKGIEDSFSDSTLHRELIDITDKYQAALNAIHDVDRDSINSIQNQLQMNRSLYENLKKLQLTQVNIEKSIEAAIDIFVDRRIALSDKRREVINGLELEGIKIELNVFEHISRWKASLQKEFGKEGAFDSDFTKLSEWVLVPNNNFANYKRFIKFILVDKSGDLSNCCDLDFNQRFKKLWIDKQKNDTLSSLIRIVPEDKVNIKIIESSEEIDINDGSPGQKSAAILAFILNSGDNPLIIDQPEDDLDNSLIYSLIVKSIRRMKSKRQIIIVTHNPNIPVLGDAEGIFILDRNSNGKVIFRKNKKAGCIEEKVIREGICEIMEGGEVAFKKREEKYLSSM</sequence>
<dbReference type="InterPro" id="IPR038729">
    <property type="entry name" value="Rad50/SbcC_AAA"/>
</dbReference>
<dbReference type="GO" id="GO:0006302">
    <property type="term" value="P:double-strand break repair"/>
    <property type="evidence" value="ECO:0007669"/>
    <property type="project" value="TreeGrafter"/>
</dbReference>
<keyword evidence="1" id="KW-0175">Coiled coil</keyword>
<organism evidence="3 4">
    <name type="scientific">Veillonella nakazawae</name>
    <dbReference type="NCBI Taxonomy" id="2682456"/>
    <lineage>
        <taxon>Bacteria</taxon>
        <taxon>Bacillati</taxon>
        <taxon>Bacillota</taxon>
        <taxon>Negativicutes</taxon>
        <taxon>Veillonellales</taxon>
        <taxon>Veillonellaceae</taxon>
        <taxon>Veillonella</taxon>
    </lineage>
</organism>
<accession>A0AB35HBX3</accession>
<gene>
    <name evidence="3" type="ORF">LJD63_04920</name>
</gene>
<dbReference type="InterPro" id="IPR016195">
    <property type="entry name" value="Pol/histidinol_Pase-like"/>
</dbReference>
<evidence type="ECO:0000259" key="2">
    <source>
        <dbReference type="SMART" id="SM00481"/>
    </source>
</evidence>
<dbReference type="Proteomes" id="UP001198010">
    <property type="component" value="Unassembled WGS sequence"/>
</dbReference>
<dbReference type="Pfam" id="PF13476">
    <property type="entry name" value="AAA_23"/>
    <property type="match status" value="1"/>
</dbReference>
<protein>
    <submittedName>
        <fullName evidence="3">AAA family ATPase</fullName>
    </submittedName>
</protein>
<dbReference type="EMBL" id="JAJDLA010000005">
    <property type="protein sequence ID" value="MCB8605594.1"/>
    <property type="molecule type" value="Genomic_DNA"/>
</dbReference>
<dbReference type="RefSeq" id="WP_227283330.1">
    <property type="nucleotide sequence ID" value="NZ_JAJDLA010000005.1"/>
</dbReference>
<dbReference type="InterPro" id="IPR004013">
    <property type="entry name" value="PHP_dom"/>
</dbReference>
<dbReference type="SUPFAM" id="SSF89550">
    <property type="entry name" value="PHP domain-like"/>
    <property type="match status" value="1"/>
</dbReference>
<dbReference type="InterPro" id="IPR054787">
    <property type="entry name" value="TrlF_ATPase"/>
</dbReference>
<proteinExistence type="predicted"/>
<dbReference type="Gene3D" id="3.20.20.140">
    <property type="entry name" value="Metal-dependent hydrolases"/>
    <property type="match status" value="1"/>
</dbReference>
<dbReference type="Pfam" id="PF02811">
    <property type="entry name" value="PHP"/>
    <property type="match status" value="1"/>
</dbReference>
<dbReference type="InterPro" id="IPR003141">
    <property type="entry name" value="Pol/His_phosphatase_N"/>
</dbReference>
<dbReference type="InterPro" id="IPR027417">
    <property type="entry name" value="P-loop_NTPase"/>
</dbReference>